<dbReference type="InterPro" id="IPR011051">
    <property type="entry name" value="RmlC_Cupin_sf"/>
</dbReference>
<dbReference type="InterPro" id="IPR054566">
    <property type="entry name" value="ManC/GMP-like_b-helix"/>
</dbReference>
<dbReference type="Pfam" id="PF01050">
    <property type="entry name" value="MannoseP_isomer"/>
    <property type="match status" value="1"/>
</dbReference>
<proteinExistence type="inferred from homology"/>
<dbReference type="InterPro" id="IPR049577">
    <property type="entry name" value="GMPP_N"/>
</dbReference>
<dbReference type="InterPro" id="IPR029044">
    <property type="entry name" value="Nucleotide-diphossugar_trans"/>
</dbReference>
<keyword evidence="4 12" id="KW-0548">Nucleotidyltransferase</keyword>
<keyword evidence="6" id="KW-0342">GTP-binding</keyword>
<dbReference type="OrthoDB" id="9806359at2"/>
<dbReference type="Pfam" id="PF22640">
    <property type="entry name" value="ManC_GMP_beta-helix"/>
    <property type="match status" value="1"/>
</dbReference>
<dbReference type="Gene3D" id="2.60.120.10">
    <property type="entry name" value="Jelly Rolls"/>
    <property type="match status" value="1"/>
</dbReference>
<dbReference type="InterPro" id="IPR006375">
    <property type="entry name" value="Man1P_GuaTrfase/Man6P_Isoase"/>
</dbReference>
<dbReference type="RefSeq" id="WP_142658985.1">
    <property type="nucleotide sequence ID" value="NZ_CABFVA020000003.1"/>
</dbReference>
<comment type="catalytic activity">
    <reaction evidence="7">
        <text>alpha-D-mannose 1-phosphate + GTP + H(+) = GDP-alpha-D-mannose + diphosphate</text>
        <dbReference type="Rhea" id="RHEA:15229"/>
        <dbReference type="ChEBI" id="CHEBI:15378"/>
        <dbReference type="ChEBI" id="CHEBI:33019"/>
        <dbReference type="ChEBI" id="CHEBI:37565"/>
        <dbReference type="ChEBI" id="CHEBI:57527"/>
        <dbReference type="ChEBI" id="CHEBI:58409"/>
        <dbReference type="EC" id="2.7.7.13"/>
    </reaction>
</comment>
<evidence type="ECO:0000256" key="1">
    <source>
        <dbReference type="ARBA" id="ARBA00006115"/>
    </source>
</evidence>
<dbReference type="InterPro" id="IPR001538">
    <property type="entry name" value="Man6P_isomerase-2_C"/>
</dbReference>
<evidence type="ECO:0000259" key="10">
    <source>
        <dbReference type="Pfam" id="PF01050"/>
    </source>
</evidence>
<keyword evidence="3 12" id="KW-0808">Transferase</keyword>
<dbReference type="Proteomes" id="UP000334923">
    <property type="component" value="Unassembled WGS sequence"/>
</dbReference>
<evidence type="ECO:0000259" key="11">
    <source>
        <dbReference type="Pfam" id="PF22640"/>
    </source>
</evidence>
<feature type="domain" description="Nucleotidyl transferase" evidence="9">
    <location>
        <begin position="9"/>
        <end position="291"/>
    </location>
</feature>
<dbReference type="GO" id="GO:0009298">
    <property type="term" value="P:GDP-mannose biosynthetic process"/>
    <property type="evidence" value="ECO:0007669"/>
    <property type="project" value="TreeGrafter"/>
</dbReference>
<evidence type="ECO:0000256" key="8">
    <source>
        <dbReference type="RuleBase" id="RU004190"/>
    </source>
</evidence>
<dbReference type="CDD" id="cd02213">
    <property type="entry name" value="cupin_PMI_typeII_C"/>
    <property type="match status" value="1"/>
</dbReference>
<dbReference type="EMBL" id="CABFVA020000003">
    <property type="protein sequence ID" value="VVM04462.1"/>
    <property type="molecule type" value="Genomic_DNA"/>
</dbReference>
<dbReference type="GO" id="GO:0000271">
    <property type="term" value="P:polysaccharide biosynthetic process"/>
    <property type="evidence" value="ECO:0007669"/>
    <property type="project" value="InterPro"/>
</dbReference>
<evidence type="ECO:0000256" key="4">
    <source>
        <dbReference type="ARBA" id="ARBA00022695"/>
    </source>
</evidence>
<evidence type="ECO:0000313" key="13">
    <source>
        <dbReference type="Proteomes" id="UP000334923"/>
    </source>
</evidence>
<evidence type="ECO:0000256" key="5">
    <source>
        <dbReference type="ARBA" id="ARBA00022741"/>
    </source>
</evidence>
<dbReference type="Gene3D" id="3.90.550.10">
    <property type="entry name" value="Spore Coat Polysaccharide Biosynthesis Protein SpsA, Chain A"/>
    <property type="match status" value="1"/>
</dbReference>
<protein>
    <recommendedName>
        <fullName evidence="2">mannose-1-phosphate guanylyltransferase</fullName>
        <ecNumber evidence="2">2.7.7.13</ecNumber>
    </recommendedName>
</protein>
<name>A0A5E6M9P0_9BACT</name>
<comment type="similarity">
    <text evidence="1 8">Belongs to the mannose-6-phosphate isomerase type 2 family.</text>
</comment>
<keyword evidence="13" id="KW-1185">Reference proteome</keyword>
<evidence type="ECO:0000313" key="12">
    <source>
        <dbReference type="EMBL" id="VVM04462.1"/>
    </source>
</evidence>
<dbReference type="Pfam" id="PF00483">
    <property type="entry name" value="NTP_transferase"/>
    <property type="match status" value="1"/>
</dbReference>
<dbReference type="GO" id="GO:0004475">
    <property type="term" value="F:mannose-1-phosphate guanylyltransferase (GTP) activity"/>
    <property type="evidence" value="ECO:0007669"/>
    <property type="project" value="UniProtKB-EC"/>
</dbReference>
<gene>
    <name evidence="12" type="primary">algA</name>
    <name evidence="12" type="synonym">pslB</name>
    <name evidence="12" type="synonym">rfbA</name>
    <name evidence="12" type="synonym">wbpW</name>
    <name evidence="12" type="synonym">xanB</name>
    <name evidence="12" type="ORF">MAMT_00094</name>
</gene>
<evidence type="ECO:0000256" key="7">
    <source>
        <dbReference type="ARBA" id="ARBA00047343"/>
    </source>
</evidence>
<dbReference type="SUPFAM" id="SSF53448">
    <property type="entry name" value="Nucleotide-diphospho-sugar transferases"/>
    <property type="match status" value="1"/>
</dbReference>
<sequence>MDTADSLVPIILAGGAGTRLWPLSRRGRPKPFLELPDGRSLFARALAHARSLPGAATPLTVLHRDYLFQARDAANGAGEEALRYLLEPIARNTAPAIGAAARWLSEHSGPQTVLLVLPADHRIEEGPAFGKAVSQAVELARLGYLVTFGIVPKSAHTGYGYIERGEEIGKDAVLGHAVSRFIEKPDRARAEGFAASGRHFWNAGIFCFRADALLAALEEWAPEMAQGIERCVGGIQEKDGVVELPKEFGSLPSLSLDYAVMEKARKVAVVPAPFSWSDVGSWSSYADLLPADARGNRVVGEAQLRDAEGCVVYAPDRLAAVLGVQDLLVVDTPDALLIAAKDRDQEVEAVVAELRRQGHPAHLLHRTVHRPWGTYTVLEEGSRFAIKRIVVRPGRALSLQMHHHRSEHWVVVSGTAKVTQGEVEQLIRPNESTYIPAGISHRLENPGLIDLVIIEVQCGDYVGEDDIVRFEDRYGRA</sequence>
<dbReference type="PANTHER" id="PTHR46390:SF1">
    <property type="entry name" value="MANNOSE-1-PHOSPHATE GUANYLYLTRANSFERASE"/>
    <property type="match status" value="1"/>
</dbReference>
<dbReference type="InterPro" id="IPR051161">
    <property type="entry name" value="Mannose-6P_isomerase_type2"/>
</dbReference>
<evidence type="ECO:0000256" key="2">
    <source>
        <dbReference type="ARBA" id="ARBA00012387"/>
    </source>
</evidence>
<dbReference type="EC" id="2.7.7.13" evidence="2"/>
<organism evidence="12 13">
    <name type="scientific">Methylacidimicrobium tartarophylax</name>
    <dbReference type="NCBI Taxonomy" id="1041768"/>
    <lineage>
        <taxon>Bacteria</taxon>
        <taxon>Pseudomonadati</taxon>
        <taxon>Verrucomicrobiota</taxon>
        <taxon>Methylacidimicrobium</taxon>
    </lineage>
</organism>
<evidence type="ECO:0000256" key="6">
    <source>
        <dbReference type="ARBA" id="ARBA00023134"/>
    </source>
</evidence>
<dbReference type="InterPro" id="IPR014710">
    <property type="entry name" value="RmlC-like_jellyroll"/>
</dbReference>
<feature type="domain" description="MannoseP isomerase/GMP-like beta-helix" evidence="11">
    <location>
        <begin position="306"/>
        <end position="354"/>
    </location>
</feature>
<dbReference type="GO" id="GO:0005525">
    <property type="term" value="F:GTP binding"/>
    <property type="evidence" value="ECO:0007669"/>
    <property type="project" value="UniProtKB-KW"/>
</dbReference>
<accession>A0A5E6M9P0</accession>
<feature type="domain" description="Mannose-6-phosphate isomerase type II C-terminal" evidence="10">
    <location>
        <begin position="361"/>
        <end position="472"/>
    </location>
</feature>
<dbReference type="GO" id="GO:0016853">
    <property type="term" value="F:isomerase activity"/>
    <property type="evidence" value="ECO:0007669"/>
    <property type="project" value="UniProtKB-KW"/>
</dbReference>
<dbReference type="CDD" id="cd02509">
    <property type="entry name" value="GDP-M1P_Guanylyltransferase"/>
    <property type="match status" value="1"/>
</dbReference>
<keyword evidence="12" id="KW-0413">Isomerase</keyword>
<keyword evidence="5" id="KW-0547">Nucleotide-binding</keyword>
<evidence type="ECO:0000256" key="3">
    <source>
        <dbReference type="ARBA" id="ARBA00022679"/>
    </source>
</evidence>
<dbReference type="InterPro" id="IPR005835">
    <property type="entry name" value="NTP_transferase_dom"/>
</dbReference>
<dbReference type="FunFam" id="3.90.550.10:FF:000046">
    <property type="entry name" value="Mannose-1-phosphate guanylyltransferase (GDP)"/>
    <property type="match status" value="1"/>
</dbReference>
<dbReference type="AlphaFoldDB" id="A0A5E6M9P0"/>
<dbReference type="SUPFAM" id="SSF51182">
    <property type="entry name" value="RmlC-like cupins"/>
    <property type="match status" value="1"/>
</dbReference>
<reference evidence="12 13" key="1">
    <citation type="submission" date="2019-09" db="EMBL/GenBank/DDBJ databases">
        <authorList>
            <person name="Cremers G."/>
        </authorList>
    </citation>
    <scope>NUCLEOTIDE SEQUENCE [LARGE SCALE GENOMIC DNA]</scope>
    <source>
        <strain evidence="12">4A</strain>
    </source>
</reference>
<evidence type="ECO:0000259" key="9">
    <source>
        <dbReference type="Pfam" id="PF00483"/>
    </source>
</evidence>
<dbReference type="NCBIfam" id="TIGR01479">
    <property type="entry name" value="GMP_PMI"/>
    <property type="match status" value="1"/>
</dbReference>
<dbReference type="FunFam" id="2.60.120.10:FF:000032">
    <property type="entry name" value="Mannose-1-phosphate guanylyltransferase/mannose-6-phosphate isomerase"/>
    <property type="match status" value="1"/>
</dbReference>
<dbReference type="PANTHER" id="PTHR46390">
    <property type="entry name" value="MANNOSE-1-PHOSPHATE GUANYLYLTRANSFERASE"/>
    <property type="match status" value="1"/>
</dbReference>